<sequence>MVSGRRSVAKGAESDARSRTNAESGEKLALIQWRSGPDNEVFTPNCPVKWITDFDEDEWDKETVYGVEWRKPPKPSRGWPIFDAVVLEDSRANEPLWFLSGNSSFLETCLRKYQDDASDDHSSSSSLSRSPAKTSSDVDSNSKAMQQMIEHAIGKATAHHSPKQPSTGSELGSARMVDIGHDVLIPAHLYTLAMASRTPTKMTCSLLQAAYKTDSHLIGKTYAGQKKTFKNENGEISVRQKPGIKKRKKIVAIKKTVIEKFPDFTQGSFGQCINNYIAKLRLPSRQTFNEQLEDDTDEEA</sequence>
<dbReference type="AlphaFoldDB" id="A0AAE1HEN6"/>
<organism evidence="2 3">
    <name type="scientific">Frankliniella fusca</name>
    <dbReference type="NCBI Taxonomy" id="407009"/>
    <lineage>
        <taxon>Eukaryota</taxon>
        <taxon>Metazoa</taxon>
        <taxon>Ecdysozoa</taxon>
        <taxon>Arthropoda</taxon>
        <taxon>Hexapoda</taxon>
        <taxon>Insecta</taxon>
        <taxon>Pterygota</taxon>
        <taxon>Neoptera</taxon>
        <taxon>Paraneoptera</taxon>
        <taxon>Thysanoptera</taxon>
        <taxon>Terebrantia</taxon>
        <taxon>Thripoidea</taxon>
        <taxon>Thripidae</taxon>
        <taxon>Frankliniella</taxon>
    </lineage>
</organism>
<dbReference type="Proteomes" id="UP001219518">
    <property type="component" value="Unassembled WGS sequence"/>
</dbReference>
<evidence type="ECO:0000256" key="1">
    <source>
        <dbReference type="SAM" id="MobiDB-lite"/>
    </source>
</evidence>
<proteinExistence type="predicted"/>
<evidence type="ECO:0000313" key="2">
    <source>
        <dbReference type="EMBL" id="KAK3919976.1"/>
    </source>
</evidence>
<feature type="compositionally biased region" description="Low complexity" evidence="1">
    <location>
        <begin position="123"/>
        <end position="135"/>
    </location>
</feature>
<feature type="compositionally biased region" description="Basic and acidic residues" evidence="1">
    <location>
        <begin position="12"/>
        <end position="25"/>
    </location>
</feature>
<reference evidence="2" key="2">
    <citation type="journal article" date="2023" name="BMC Genomics">
        <title>Pest status, molecular evolution, and epigenetic factors derived from the genome assembly of Frankliniella fusca, a thysanopteran phytovirus vector.</title>
        <authorList>
            <person name="Catto M.A."/>
            <person name="Labadie P.E."/>
            <person name="Jacobson A.L."/>
            <person name="Kennedy G.G."/>
            <person name="Srinivasan R."/>
            <person name="Hunt B.G."/>
        </authorList>
    </citation>
    <scope>NUCLEOTIDE SEQUENCE</scope>
    <source>
        <strain evidence="2">PL_HMW_Pooled</strain>
    </source>
</reference>
<feature type="region of interest" description="Disordered" evidence="1">
    <location>
        <begin position="117"/>
        <end position="143"/>
    </location>
</feature>
<keyword evidence="3" id="KW-1185">Reference proteome</keyword>
<accession>A0AAE1HEN6</accession>
<protein>
    <submittedName>
        <fullName evidence="2">Rab3 GTPase-activating protein catalytic subunit</fullName>
    </submittedName>
</protein>
<name>A0AAE1HEN6_9NEOP</name>
<dbReference type="Gene3D" id="1.10.10.2590">
    <property type="entry name" value="BEN domain"/>
    <property type="match status" value="1"/>
</dbReference>
<feature type="region of interest" description="Disordered" evidence="1">
    <location>
        <begin position="1"/>
        <end position="25"/>
    </location>
</feature>
<reference evidence="2" key="1">
    <citation type="submission" date="2021-07" db="EMBL/GenBank/DDBJ databases">
        <authorList>
            <person name="Catto M.A."/>
            <person name="Jacobson A."/>
            <person name="Kennedy G."/>
            <person name="Labadie P."/>
            <person name="Hunt B.G."/>
            <person name="Srinivasan R."/>
        </authorList>
    </citation>
    <scope>NUCLEOTIDE SEQUENCE</scope>
    <source>
        <strain evidence="2">PL_HMW_Pooled</strain>
        <tissue evidence="2">Head</tissue>
    </source>
</reference>
<comment type="caution">
    <text evidence="2">The sequence shown here is derived from an EMBL/GenBank/DDBJ whole genome shotgun (WGS) entry which is preliminary data.</text>
</comment>
<dbReference type="EMBL" id="JAHWGI010000985">
    <property type="protein sequence ID" value="KAK3919976.1"/>
    <property type="molecule type" value="Genomic_DNA"/>
</dbReference>
<gene>
    <name evidence="2" type="ORF">KUF71_009263</name>
</gene>
<evidence type="ECO:0000313" key="3">
    <source>
        <dbReference type="Proteomes" id="UP001219518"/>
    </source>
</evidence>